<gene>
    <name evidence="2" type="ORF">ACFFI0_03595</name>
</gene>
<evidence type="ECO:0000259" key="1">
    <source>
        <dbReference type="Pfam" id="PF13460"/>
    </source>
</evidence>
<protein>
    <submittedName>
        <fullName evidence="2">NAD(P)-dependent oxidoreductase</fullName>
    </submittedName>
</protein>
<dbReference type="EMBL" id="JBHLWO010000001">
    <property type="protein sequence ID" value="MFC0317374.1"/>
    <property type="molecule type" value="Genomic_DNA"/>
</dbReference>
<comment type="caution">
    <text evidence="2">The sequence shown here is derived from an EMBL/GenBank/DDBJ whole genome shotgun (WGS) entry which is preliminary data.</text>
</comment>
<keyword evidence="3" id="KW-1185">Reference proteome</keyword>
<proteinExistence type="predicted"/>
<accession>A0ABV6HEQ8</accession>
<sequence>MNLIVFGSTGSIGTLIVKQALQEGHRVTAFTRSPEKLQAPASPLLHIFKGDLTDKTAIQEAVKNQEAVLCAIGDGNKGSIRAIGTKNIIDAMKQEGIKRLICETTLGLGDSAGNLNFFWKYVMFGMLLKKAFKDHQLQEQHLVGSDLDYTIVRPSAFTAGERTDRYKIGFDSKAKGLSLKISRADVAGFMLKQVTSNEYIRKAVSISN</sequence>
<dbReference type="PANTHER" id="PTHR43355:SF2">
    <property type="entry name" value="FLAVIN REDUCTASE (NADPH)"/>
    <property type="match status" value="1"/>
</dbReference>
<name>A0ABV6HEQ8_9SPHI</name>
<feature type="domain" description="NAD(P)-binding" evidence="1">
    <location>
        <begin position="7"/>
        <end position="195"/>
    </location>
</feature>
<dbReference type="InterPro" id="IPR016040">
    <property type="entry name" value="NAD(P)-bd_dom"/>
</dbReference>
<evidence type="ECO:0000313" key="2">
    <source>
        <dbReference type="EMBL" id="MFC0317374.1"/>
    </source>
</evidence>
<dbReference type="InterPro" id="IPR051606">
    <property type="entry name" value="Polyketide_Oxido-like"/>
</dbReference>
<dbReference type="Proteomes" id="UP001589774">
    <property type="component" value="Unassembled WGS sequence"/>
</dbReference>
<evidence type="ECO:0000313" key="3">
    <source>
        <dbReference type="Proteomes" id="UP001589774"/>
    </source>
</evidence>
<dbReference type="SUPFAM" id="SSF51735">
    <property type="entry name" value="NAD(P)-binding Rossmann-fold domains"/>
    <property type="match status" value="1"/>
</dbReference>
<dbReference type="Gene3D" id="3.40.50.720">
    <property type="entry name" value="NAD(P)-binding Rossmann-like Domain"/>
    <property type="match status" value="1"/>
</dbReference>
<dbReference type="Pfam" id="PF13460">
    <property type="entry name" value="NAD_binding_10"/>
    <property type="match status" value="1"/>
</dbReference>
<dbReference type="InterPro" id="IPR036291">
    <property type="entry name" value="NAD(P)-bd_dom_sf"/>
</dbReference>
<dbReference type="RefSeq" id="WP_130854655.1">
    <property type="nucleotide sequence ID" value="NZ_JBHLWO010000001.1"/>
</dbReference>
<reference evidence="2 3" key="1">
    <citation type="submission" date="2024-09" db="EMBL/GenBank/DDBJ databases">
        <authorList>
            <person name="Sun Q."/>
            <person name="Mori K."/>
        </authorList>
    </citation>
    <scope>NUCLEOTIDE SEQUENCE [LARGE SCALE GENOMIC DNA]</scope>
    <source>
        <strain evidence="2 3">CCM 7765</strain>
    </source>
</reference>
<dbReference type="PANTHER" id="PTHR43355">
    <property type="entry name" value="FLAVIN REDUCTASE (NADPH)"/>
    <property type="match status" value="1"/>
</dbReference>
<dbReference type="CDD" id="cd05244">
    <property type="entry name" value="BVR-B_like_SDR_a"/>
    <property type="match status" value="1"/>
</dbReference>
<organism evidence="2 3">
    <name type="scientific">Olivibacter oleidegradans</name>
    <dbReference type="NCBI Taxonomy" id="760123"/>
    <lineage>
        <taxon>Bacteria</taxon>
        <taxon>Pseudomonadati</taxon>
        <taxon>Bacteroidota</taxon>
        <taxon>Sphingobacteriia</taxon>
        <taxon>Sphingobacteriales</taxon>
        <taxon>Sphingobacteriaceae</taxon>
        <taxon>Olivibacter</taxon>
    </lineage>
</organism>